<keyword evidence="3" id="KW-1015">Disulfide bond</keyword>
<dbReference type="GO" id="GO:0033617">
    <property type="term" value="P:mitochondrial respiratory chain complex IV assembly"/>
    <property type="evidence" value="ECO:0007669"/>
    <property type="project" value="EnsemblFungi"/>
</dbReference>
<feature type="region of interest" description="Disordered" evidence="6">
    <location>
        <begin position="1"/>
        <end position="21"/>
    </location>
</feature>
<comment type="function">
    <text evidence="4">Required for the assembly of mitochondrial cytochrome c oxidase.</text>
</comment>
<comment type="subcellular location">
    <subcellularLocation>
        <location evidence="1">Cytoplasm</location>
    </subcellularLocation>
</comment>
<dbReference type="PANTHER" id="PTHR21107:SF2">
    <property type="entry name" value="CYTOCHROME C OXIDASE ASSEMBLY PROTEIN COX19"/>
    <property type="match status" value="1"/>
</dbReference>
<dbReference type="EMBL" id="FN392321">
    <property type="protein sequence ID" value="CAY70478.1"/>
    <property type="molecule type" value="Genomic_DNA"/>
</dbReference>
<evidence type="ECO:0000313" key="9">
    <source>
        <dbReference type="Proteomes" id="UP000000314"/>
    </source>
</evidence>
<dbReference type="InterPro" id="IPR010625">
    <property type="entry name" value="CHCH"/>
</dbReference>
<dbReference type="RefSeq" id="XP_002492657.1">
    <property type="nucleotide sequence ID" value="XM_002492612.1"/>
</dbReference>
<keyword evidence="2" id="KW-0963">Cytoplasm</keyword>
<comment type="similarity">
    <text evidence="5">Belongs to the COX19 family.</text>
</comment>
<keyword evidence="9" id="KW-1185">Reference proteome</keyword>
<dbReference type="HOGENOM" id="CLU_141947_3_1_1"/>
<dbReference type="FunCoup" id="C4R4J2">
    <property type="interactions" value="288"/>
</dbReference>
<dbReference type="GO" id="GO:0005829">
    <property type="term" value="C:cytosol"/>
    <property type="evidence" value="ECO:0007669"/>
    <property type="project" value="EnsemblFungi"/>
</dbReference>
<evidence type="ECO:0000256" key="6">
    <source>
        <dbReference type="SAM" id="MobiDB-lite"/>
    </source>
</evidence>
<dbReference type="KEGG" id="ppa:PAS_chr3_0428"/>
<dbReference type="GO" id="GO:0005758">
    <property type="term" value="C:mitochondrial intermembrane space"/>
    <property type="evidence" value="ECO:0007669"/>
    <property type="project" value="EnsemblFungi"/>
</dbReference>
<dbReference type="GeneID" id="8199560"/>
<evidence type="ECO:0000256" key="3">
    <source>
        <dbReference type="ARBA" id="ARBA00023157"/>
    </source>
</evidence>
<sequence length="99" mass="11341">MSANPGNKLSSWNPTPPQRGAFPLDHFGDCTEPMKKYMECLKLVKNDNAPNCRQLAKKYLDCRMNNELMDRVPWEDLGFNDEPKRKDAPVKQDAGTKEN</sequence>
<dbReference type="Proteomes" id="UP000000314">
    <property type="component" value="Chromosome 3"/>
</dbReference>
<feature type="domain" description="CHCH" evidence="7">
    <location>
        <begin position="30"/>
        <end position="65"/>
    </location>
</feature>
<dbReference type="PROSITE" id="PS51808">
    <property type="entry name" value="CHCH"/>
    <property type="match status" value="1"/>
</dbReference>
<dbReference type="OMA" id="GTNDEAC"/>
<dbReference type="InParanoid" id="C4R4J2"/>
<evidence type="ECO:0000256" key="5">
    <source>
        <dbReference type="ARBA" id="ARBA00038223"/>
    </source>
</evidence>
<dbReference type="PANTHER" id="PTHR21107">
    <property type="entry name" value="CYTOCHROME C OXIDASE ASSEMBLY PROTEIN COX19"/>
    <property type="match status" value="1"/>
</dbReference>
<dbReference type="Pfam" id="PF06747">
    <property type="entry name" value="CHCH"/>
    <property type="match status" value="1"/>
</dbReference>
<feature type="compositionally biased region" description="Polar residues" evidence="6">
    <location>
        <begin position="1"/>
        <end position="13"/>
    </location>
</feature>
<reference evidence="8 9" key="1">
    <citation type="journal article" date="2009" name="Nat. Biotechnol.">
        <title>Genome sequence of the recombinant protein production host Pichia pastoris.</title>
        <authorList>
            <person name="De Schutter K."/>
            <person name="Lin Y.C."/>
            <person name="Tiels P."/>
            <person name="Van Hecke A."/>
            <person name="Glinka S."/>
            <person name="Weber-Lehmann J."/>
            <person name="Rouze P."/>
            <person name="Van de Peer Y."/>
            <person name="Callewaert N."/>
        </authorList>
    </citation>
    <scope>NUCLEOTIDE SEQUENCE [LARGE SCALE GENOMIC DNA]</scope>
    <source>
        <strain evidence="9">GS115 / ATCC 20864</strain>
    </source>
</reference>
<feature type="region of interest" description="Disordered" evidence="6">
    <location>
        <begin position="75"/>
        <end position="99"/>
    </location>
</feature>
<feature type="compositionally biased region" description="Basic and acidic residues" evidence="6">
    <location>
        <begin position="81"/>
        <end position="99"/>
    </location>
</feature>
<evidence type="ECO:0000256" key="2">
    <source>
        <dbReference type="ARBA" id="ARBA00022490"/>
    </source>
</evidence>
<name>C4R4J2_KOMPG</name>
<protein>
    <submittedName>
        <fullName evidence="8">Protein required for cytochrome c oxidase assembly</fullName>
    </submittedName>
</protein>
<organism evidence="8 9">
    <name type="scientific">Komagataella phaffii (strain GS115 / ATCC 20864)</name>
    <name type="common">Yeast</name>
    <name type="synonym">Pichia pastoris</name>
    <dbReference type="NCBI Taxonomy" id="644223"/>
    <lineage>
        <taxon>Eukaryota</taxon>
        <taxon>Fungi</taxon>
        <taxon>Dikarya</taxon>
        <taxon>Ascomycota</taxon>
        <taxon>Saccharomycotina</taxon>
        <taxon>Pichiomycetes</taxon>
        <taxon>Pichiales</taxon>
        <taxon>Pichiaceae</taxon>
        <taxon>Komagataella</taxon>
    </lineage>
</organism>
<dbReference type="OrthoDB" id="268594at2759"/>
<accession>C4R4J2</accession>
<evidence type="ECO:0000313" key="8">
    <source>
        <dbReference type="EMBL" id="CAY70478.1"/>
    </source>
</evidence>
<evidence type="ECO:0000259" key="7">
    <source>
        <dbReference type="Pfam" id="PF06747"/>
    </source>
</evidence>
<evidence type="ECO:0000256" key="1">
    <source>
        <dbReference type="ARBA" id="ARBA00004496"/>
    </source>
</evidence>
<dbReference type="AlphaFoldDB" id="C4R4J2"/>
<dbReference type="eggNOG" id="KOG3477">
    <property type="taxonomic scope" value="Eukaryota"/>
</dbReference>
<evidence type="ECO:0000256" key="4">
    <source>
        <dbReference type="ARBA" id="ARBA00037279"/>
    </source>
</evidence>
<dbReference type="InterPro" id="IPR051383">
    <property type="entry name" value="COX19"/>
</dbReference>
<dbReference type="GO" id="GO:0030001">
    <property type="term" value="P:metal ion transport"/>
    <property type="evidence" value="ECO:0007669"/>
    <property type="project" value="EnsemblFungi"/>
</dbReference>
<proteinExistence type="inferred from homology"/>
<gene>
    <name evidence="8" type="ordered locus">PAS_chr3_0428</name>
</gene>
<dbReference type="STRING" id="644223.C4R4J2"/>
<dbReference type="GO" id="GO:0005507">
    <property type="term" value="F:copper ion binding"/>
    <property type="evidence" value="ECO:0007669"/>
    <property type="project" value="EnsemblFungi"/>
</dbReference>